<name>A0A1V8T5F8_9PEZI</name>
<sequence>MALQVPLPTLLALPKELRLEIYTTFYPATPSESPIPLLPLSYNLLRTSKQVYLECLPTYIACYNDYYSASKFTLSVHGSSDTSPEIEHQIKSISEKDFNRITNLTMTVRPTLDDSSEPKNESENPENNWILTLVHPYGGWRITRPPGAPGKFVPGVVSDENGRRVLTWRRFRPWVTRVSPGSSETVIVPTKASWDYHAGEVKLIAACRRCCRSRGGGLRGHVLELVKTDMAEY</sequence>
<keyword evidence="2" id="KW-1185">Reference proteome</keyword>
<proteinExistence type="predicted"/>
<dbReference type="Proteomes" id="UP000192596">
    <property type="component" value="Unassembled WGS sequence"/>
</dbReference>
<evidence type="ECO:0000313" key="2">
    <source>
        <dbReference type="Proteomes" id="UP000192596"/>
    </source>
</evidence>
<evidence type="ECO:0000313" key="1">
    <source>
        <dbReference type="EMBL" id="OQO06580.1"/>
    </source>
</evidence>
<organism evidence="1 2">
    <name type="scientific">Cryoendolithus antarcticus</name>
    <dbReference type="NCBI Taxonomy" id="1507870"/>
    <lineage>
        <taxon>Eukaryota</taxon>
        <taxon>Fungi</taxon>
        <taxon>Dikarya</taxon>
        <taxon>Ascomycota</taxon>
        <taxon>Pezizomycotina</taxon>
        <taxon>Dothideomycetes</taxon>
        <taxon>Dothideomycetidae</taxon>
        <taxon>Cladosporiales</taxon>
        <taxon>Cladosporiaceae</taxon>
        <taxon>Cryoendolithus</taxon>
    </lineage>
</organism>
<protein>
    <recommendedName>
        <fullName evidence="3">F-box domain-containing protein</fullName>
    </recommendedName>
</protein>
<reference evidence="2" key="1">
    <citation type="submission" date="2017-03" db="EMBL/GenBank/DDBJ databases">
        <title>Genomes of endolithic fungi from Antarctica.</title>
        <authorList>
            <person name="Coleine C."/>
            <person name="Masonjones S."/>
            <person name="Stajich J.E."/>
        </authorList>
    </citation>
    <scope>NUCLEOTIDE SEQUENCE [LARGE SCALE GENOMIC DNA]</scope>
    <source>
        <strain evidence="2">CCFEE 5527</strain>
    </source>
</reference>
<dbReference type="AlphaFoldDB" id="A0A1V8T5F8"/>
<accession>A0A1V8T5F8</accession>
<dbReference type="InParanoid" id="A0A1V8T5F8"/>
<comment type="caution">
    <text evidence="1">The sequence shown here is derived from an EMBL/GenBank/DDBJ whole genome shotgun (WGS) entry which is preliminary data.</text>
</comment>
<dbReference type="EMBL" id="NAJO01000016">
    <property type="protein sequence ID" value="OQO06580.1"/>
    <property type="molecule type" value="Genomic_DNA"/>
</dbReference>
<gene>
    <name evidence="1" type="ORF">B0A48_08363</name>
</gene>
<evidence type="ECO:0008006" key="3">
    <source>
        <dbReference type="Google" id="ProtNLM"/>
    </source>
</evidence>